<evidence type="ECO:0000313" key="15">
    <source>
        <dbReference type="EMBL" id="AGB67497.1"/>
    </source>
</evidence>
<keyword evidence="8 12" id="KW-0297">G-protein coupled receptor</keyword>
<evidence type="ECO:0000256" key="13">
    <source>
        <dbReference type="SAM" id="Phobius"/>
    </source>
</evidence>
<evidence type="ECO:0000259" key="14">
    <source>
        <dbReference type="PROSITE" id="PS50262"/>
    </source>
</evidence>
<dbReference type="SUPFAM" id="SSF81321">
    <property type="entry name" value="Family A G protein-coupled receptor-like"/>
    <property type="match status" value="1"/>
</dbReference>
<dbReference type="InterPro" id="IPR017452">
    <property type="entry name" value="GPCR_Rhodpsn_7TM"/>
</dbReference>
<dbReference type="EMBL" id="JQ968425">
    <property type="protein sequence ID" value="AGB67497.1"/>
    <property type="molecule type" value="Genomic_DNA"/>
</dbReference>
<evidence type="ECO:0000256" key="2">
    <source>
        <dbReference type="ARBA" id="ARBA00022543"/>
    </source>
</evidence>
<feature type="domain" description="G-protein coupled receptors family 1 profile" evidence="14">
    <location>
        <begin position="24"/>
        <end position="281"/>
    </location>
</feature>
<evidence type="ECO:0000256" key="4">
    <source>
        <dbReference type="ARBA" id="ARBA00022692"/>
    </source>
</evidence>
<dbReference type="Pfam" id="PF00001">
    <property type="entry name" value="7tm_1"/>
    <property type="match status" value="1"/>
</dbReference>
<gene>
    <name evidence="15" type="primary">op8</name>
</gene>
<dbReference type="PROSITE" id="PS00237">
    <property type="entry name" value="G_PROTEIN_RECEP_F1_1"/>
    <property type="match status" value="1"/>
</dbReference>
<feature type="transmembrane region" description="Helical" evidence="13">
    <location>
        <begin position="122"/>
        <end position="141"/>
    </location>
</feature>
<feature type="non-terminal residue" evidence="15">
    <location>
        <position position="286"/>
    </location>
</feature>
<protein>
    <submittedName>
        <fullName evidence="15">C-like opsin</fullName>
    </submittedName>
</protein>
<organism evidence="15">
    <name type="scientific">Tripedalia cystophora</name>
    <name type="common">Mangrove box jellyfish</name>
    <dbReference type="NCBI Taxonomy" id="6141"/>
    <lineage>
        <taxon>Eukaryota</taxon>
        <taxon>Metazoa</taxon>
        <taxon>Cnidaria</taxon>
        <taxon>Cubozoa</taxon>
        <taxon>Carybdeida</taxon>
        <taxon>Tripedaliidae</taxon>
        <taxon>Tripedalia</taxon>
    </lineage>
</organism>
<evidence type="ECO:0000256" key="5">
    <source>
        <dbReference type="ARBA" id="ARBA00022925"/>
    </source>
</evidence>
<dbReference type="PANTHER" id="PTHR24240">
    <property type="entry name" value="OPSIN"/>
    <property type="match status" value="1"/>
</dbReference>
<dbReference type="InterPro" id="IPR050125">
    <property type="entry name" value="GPCR_opsins"/>
</dbReference>
<keyword evidence="7" id="KW-0157">Chromophore</keyword>
<comment type="subcellular location">
    <subcellularLocation>
        <location evidence="1">Membrane</location>
        <topology evidence="1">Multi-pass membrane protein</topology>
    </subcellularLocation>
</comment>
<dbReference type="PRINTS" id="PR00237">
    <property type="entry name" value="GPCRRHODOPSN"/>
</dbReference>
<feature type="transmembrane region" description="Helical" evidence="13">
    <location>
        <begin position="226"/>
        <end position="252"/>
    </location>
</feature>
<keyword evidence="10 12" id="KW-0675">Receptor</keyword>
<evidence type="ECO:0000256" key="3">
    <source>
        <dbReference type="ARBA" id="ARBA00022606"/>
    </source>
</evidence>
<evidence type="ECO:0000256" key="10">
    <source>
        <dbReference type="ARBA" id="ARBA00023170"/>
    </source>
</evidence>
<dbReference type="PROSITE" id="PS00238">
    <property type="entry name" value="OPSIN"/>
    <property type="match status" value="1"/>
</dbReference>
<dbReference type="CDD" id="cd14969">
    <property type="entry name" value="7tmA_Opsins_type2_animals"/>
    <property type="match status" value="1"/>
</dbReference>
<dbReference type="GO" id="GO:0009881">
    <property type="term" value="F:photoreceptor activity"/>
    <property type="evidence" value="ECO:0007669"/>
    <property type="project" value="UniProtKB-KW"/>
</dbReference>
<reference evidence="15" key="1">
    <citation type="journal article" date="2015" name="Sci. Rep.">
        <title>Cubozoan genome illuminates functional diversification of opsins and photoreceptor evolution.</title>
        <authorList>
            <person name="Liegertova M."/>
            <person name="Pergner J."/>
            <person name="Kozmikova I."/>
            <person name="Fabian P."/>
            <person name="Pombinho A.R."/>
            <person name="Strnad H."/>
            <person name="Paces J."/>
            <person name="Vlcek C."/>
            <person name="Bartunek P."/>
            <person name="Kozmik Z."/>
        </authorList>
    </citation>
    <scope>NUCLEOTIDE SEQUENCE</scope>
</reference>
<dbReference type="AlphaFoldDB" id="A0A059NTG8"/>
<evidence type="ECO:0000256" key="11">
    <source>
        <dbReference type="ARBA" id="ARBA00023224"/>
    </source>
</evidence>
<feature type="transmembrane region" description="Helical" evidence="13">
    <location>
        <begin position="170"/>
        <end position="195"/>
    </location>
</feature>
<evidence type="ECO:0000256" key="1">
    <source>
        <dbReference type="ARBA" id="ARBA00004141"/>
    </source>
</evidence>
<evidence type="ECO:0000256" key="6">
    <source>
        <dbReference type="ARBA" id="ARBA00022989"/>
    </source>
</evidence>
<name>A0A059NTG8_TRICY</name>
<dbReference type="InterPro" id="IPR000276">
    <property type="entry name" value="GPCR_Rhodpsn"/>
</dbReference>
<dbReference type="Gene3D" id="1.20.1070.10">
    <property type="entry name" value="Rhodopsin 7-helix transmembrane proteins"/>
    <property type="match status" value="1"/>
</dbReference>
<dbReference type="GO" id="GO:0007602">
    <property type="term" value="P:phototransduction"/>
    <property type="evidence" value="ECO:0007669"/>
    <property type="project" value="UniProtKB-KW"/>
</dbReference>
<keyword evidence="9 13" id="KW-0472">Membrane</keyword>
<keyword evidence="2" id="KW-0600">Photoreceptor protein</keyword>
<proteinExistence type="inferred from homology"/>
<evidence type="ECO:0000256" key="12">
    <source>
        <dbReference type="RuleBase" id="RU000688"/>
    </source>
</evidence>
<evidence type="ECO:0000256" key="9">
    <source>
        <dbReference type="ARBA" id="ARBA00023136"/>
    </source>
</evidence>
<keyword evidence="11 12" id="KW-0807">Transducer</keyword>
<accession>A0A059NTG8</accession>
<keyword evidence="4 12" id="KW-0812">Transmembrane</keyword>
<feature type="transmembrane region" description="Helical" evidence="13">
    <location>
        <begin position="48"/>
        <end position="69"/>
    </location>
</feature>
<keyword evidence="3" id="KW-0716">Sensory transduction</keyword>
<feature type="transmembrane region" description="Helical" evidence="13">
    <location>
        <begin position="12"/>
        <end position="36"/>
    </location>
</feature>
<sequence>MDNEVAGAIYSLVGLFMILIFIFGLVLYGFVILVFHSILRESKTCTNLLILSLSYCNLFHVFSYPLNIVSCFQRGWGYGRLGCEIDAFWVHWMAITSVAHLMMLAIDRYLSVKGRLSIKGPVYINLTVAFCWLYGLLWSSLPLTGWSSYELEGMKISCSAKFGSNAALDISYYIALFITDYTLPLVIIVLCYVGIYMHIRRHNALVFNGTTAVPGQDSASSIERKLVNIVILMVCSFTVAWTPYAVVCFIMMTRQGPLNPIATTIPAIIAKSSPCYFPIVYGLKHS</sequence>
<keyword evidence="6 13" id="KW-1133">Transmembrane helix</keyword>
<dbReference type="InterPro" id="IPR027430">
    <property type="entry name" value="Retinal_BS"/>
</dbReference>
<keyword evidence="5" id="KW-0681">Retinal protein</keyword>
<evidence type="ECO:0000256" key="8">
    <source>
        <dbReference type="ARBA" id="ARBA00023040"/>
    </source>
</evidence>
<comment type="similarity">
    <text evidence="12">Belongs to the G-protein coupled receptor 1 family.</text>
</comment>
<dbReference type="PROSITE" id="PS50262">
    <property type="entry name" value="G_PROTEIN_RECEP_F1_2"/>
    <property type="match status" value="1"/>
</dbReference>
<feature type="transmembrane region" description="Helical" evidence="13">
    <location>
        <begin position="89"/>
        <end position="110"/>
    </location>
</feature>
<dbReference type="GO" id="GO:0004930">
    <property type="term" value="F:G protein-coupled receptor activity"/>
    <property type="evidence" value="ECO:0007669"/>
    <property type="project" value="UniProtKB-KW"/>
</dbReference>
<dbReference type="GO" id="GO:0016020">
    <property type="term" value="C:membrane"/>
    <property type="evidence" value="ECO:0007669"/>
    <property type="project" value="UniProtKB-SubCell"/>
</dbReference>
<evidence type="ECO:0000256" key="7">
    <source>
        <dbReference type="ARBA" id="ARBA00022991"/>
    </source>
</evidence>